<dbReference type="GO" id="GO:0005524">
    <property type="term" value="F:ATP binding"/>
    <property type="evidence" value="ECO:0007669"/>
    <property type="project" value="UniProtKB-KW"/>
</dbReference>
<dbReference type="InterPro" id="IPR049945">
    <property type="entry name" value="AAA_22"/>
</dbReference>
<evidence type="ECO:0000313" key="5">
    <source>
        <dbReference type="EMBL" id="MFC7127706.1"/>
    </source>
</evidence>
<evidence type="ECO:0000259" key="4">
    <source>
        <dbReference type="SMART" id="SM00382"/>
    </source>
</evidence>
<sequence length="304" mass="34189">MSNVAKLLCAFARKLGGDIDEVSDLPFTEESGTDGMPEQLYVRHDDEMLNQLTSWLLQRQHIGLISPYGTGKTALREIAARDLGSRDDFVVTMIENPNATTERGLYETVITGADTAGYEIDTTNYSQIRDGIPWATAETREAVGEVVRAAADDDVTILLIIDEIEDFPAELLSPMQTAADLGVRLFLTGTPDGKRRLAKFRDTLDSRVRYYERIEPFSPIDVAEYISRSFAYMRNESYEGQNPPLFTADAIRLIHDLTDGNPRGVRLECMDLFARAAFVWRRSDRPVERINITPALRRRGISMS</sequence>
<evidence type="ECO:0000313" key="6">
    <source>
        <dbReference type="Proteomes" id="UP001596414"/>
    </source>
</evidence>
<dbReference type="AlphaFoldDB" id="A0ABD5X8X9"/>
<dbReference type="PANTHER" id="PTHR35894">
    <property type="entry name" value="GENERAL SECRETION PATHWAY PROTEIN A-RELATED"/>
    <property type="match status" value="1"/>
</dbReference>
<reference evidence="5 6" key="1">
    <citation type="journal article" date="2014" name="Int. J. Syst. Evol. Microbiol.">
        <title>Complete genome sequence of Corynebacterium casei LMG S-19264T (=DSM 44701T), isolated from a smear-ripened cheese.</title>
        <authorList>
            <consortium name="US DOE Joint Genome Institute (JGI-PGF)"/>
            <person name="Walter F."/>
            <person name="Albersmeier A."/>
            <person name="Kalinowski J."/>
            <person name="Ruckert C."/>
        </authorList>
    </citation>
    <scope>NUCLEOTIDE SEQUENCE [LARGE SCALE GENOMIC DNA]</scope>
    <source>
        <strain evidence="5 6">CGMCC 4.7215</strain>
    </source>
</reference>
<dbReference type="SUPFAM" id="SSF52540">
    <property type="entry name" value="P-loop containing nucleoside triphosphate hydrolases"/>
    <property type="match status" value="1"/>
</dbReference>
<dbReference type="SMART" id="SM00382">
    <property type="entry name" value="AAA"/>
    <property type="match status" value="1"/>
</dbReference>
<dbReference type="EMBL" id="JBHSZQ010000052">
    <property type="protein sequence ID" value="MFC7127706.1"/>
    <property type="molecule type" value="Genomic_DNA"/>
</dbReference>
<dbReference type="PANTHER" id="PTHR35894:SF1">
    <property type="entry name" value="PHOSPHORIBULOKINASE _ URIDINE KINASE FAMILY"/>
    <property type="match status" value="1"/>
</dbReference>
<dbReference type="Gene3D" id="3.40.50.300">
    <property type="entry name" value="P-loop containing nucleotide triphosphate hydrolases"/>
    <property type="match status" value="1"/>
</dbReference>
<name>A0ABD5X8X9_9EURY</name>
<gene>
    <name evidence="5" type="ORF">ACFQJ7_17055</name>
</gene>
<protein>
    <submittedName>
        <fullName evidence="5">AAA family ATPase</fullName>
    </submittedName>
</protein>
<feature type="domain" description="AAA+ ATPase" evidence="4">
    <location>
        <begin position="58"/>
        <end position="215"/>
    </location>
</feature>
<evidence type="ECO:0000256" key="3">
    <source>
        <dbReference type="ARBA" id="ARBA00022840"/>
    </source>
</evidence>
<dbReference type="GO" id="GO:0006260">
    <property type="term" value="P:DNA replication"/>
    <property type="evidence" value="ECO:0007669"/>
    <property type="project" value="UniProtKB-KW"/>
</dbReference>
<dbReference type="Pfam" id="PF13401">
    <property type="entry name" value="AAA_22"/>
    <property type="match status" value="1"/>
</dbReference>
<dbReference type="InterPro" id="IPR027417">
    <property type="entry name" value="P-loop_NTPase"/>
</dbReference>
<accession>A0ABD5X8X9</accession>
<organism evidence="5 6">
    <name type="scientific">Halovenus rubra</name>
    <dbReference type="NCBI Taxonomy" id="869890"/>
    <lineage>
        <taxon>Archaea</taxon>
        <taxon>Methanobacteriati</taxon>
        <taxon>Methanobacteriota</taxon>
        <taxon>Stenosarchaea group</taxon>
        <taxon>Halobacteria</taxon>
        <taxon>Halobacteriales</taxon>
        <taxon>Haloarculaceae</taxon>
        <taxon>Halovenus</taxon>
    </lineage>
</organism>
<dbReference type="RefSeq" id="WP_303651847.1">
    <property type="nucleotide sequence ID" value="NZ_JAODIY010000006.1"/>
</dbReference>
<keyword evidence="3" id="KW-0067">ATP-binding</keyword>
<proteinExistence type="predicted"/>
<evidence type="ECO:0000256" key="2">
    <source>
        <dbReference type="ARBA" id="ARBA00022741"/>
    </source>
</evidence>
<dbReference type="InterPro" id="IPR052026">
    <property type="entry name" value="ExeA_AAA_ATPase_DNA-bind"/>
</dbReference>
<evidence type="ECO:0000256" key="1">
    <source>
        <dbReference type="ARBA" id="ARBA00022705"/>
    </source>
</evidence>
<keyword evidence="2" id="KW-0547">Nucleotide-binding</keyword>
<dbReference type="InterPro" id="IPR003593">
    <property type="entry name" value="AAA+_ATPase"/>
</dbReference>
<dbReference type="Proteomes" id="UP001596414">
    <property type="component" value="Unassembled WGS sequence"/>
</dbReference>
<comment type="caution">
    <text evidence="5">The sequence shown here is derived from an EMBL/GenBank/DDBJ whole genome shotgun (WGS) entry which is preliminary data.</text>
</comment>
<keyword evidence="1" id="KW-0235">DNA replication</keyword>